<keyword evidence="3 7" id="KW-0285">Flavoprotein</keyword>
<sequence length="388" mass="41393">MDTYVDPFATPERVALRETVRRFVEKEVVPNIDQWERDQEIPRSLHKSAASIGLLGIGFDEAVGGSGGSPIDTIVVTEELVQAGGSSGLQAGLFTHGIALPHIVSAGNADHIERYVKPTLAGEKIGSLGVTEPGAGSDVASLSTTARRDGDHYVVNGAKTYITSGVRADFVTTAVRTGGPGYGGVSLLVIDKDTAGFEVSRKLEKLGWHCSDTAELSFTDCRVPAANLVGEENGGFRLLMEQFQNERIALAVAAYATAARALDLTVEWTKLRTTFGRALISRQVVQHKLVEMAQAVEVARAFTRQVALRAAAGEVLVPQVCMAKNQATDACSFVVDQAVQLHGGLGYMRESEVERHYRDARILPIGGGAREVMADLAAKTLGYAARSA</sequence>
<dbReference type="Pfam" id="PF02771">
    <property type="entry name" value="Acyl-CoA_dh_N"/>
    <property type="match status" value="1"/>
</dbReference>
<dbReference type="EMBL" id="VLNY01000019">
    <property type="protein sequence ID" value="KAA0018072.1"/>
    <property type="molecule type" value="Genomic_DNA"/>
</dbReference>
<comment type="catalytic activity">
    <reaction evidence="6">
        <text>a 2,3-saturated acyl-CoA + A = a 2,3-dehydroacyl-CoA + AH2</text>
        <dbReference type="Rhea" id="RHEA:48608"/>
        <dbReference type="ChEBI" id="CHEBI:13193"/>
        <dbReference type="ChEBI" id="CHEBI:17499"/>
        <dbReference type="ChEBI" id="CHEBI:60015"/>
        <dbReference type="ChEBI" id="CHEBI:65111"/>
    </reaction>
</comment>
<dbReference type="Pfam" id="PF00441">
    <property type="entry name" value="Acyl-CoA_dh_1"/>
    <property type="match status" value="1"/>
</dbReference>
<keyword evidence="12" id="KW-1185">Reference proteome</keyword>
<evidence type="ECO:0000256" key="7">
    <source>
        <dbReference type="RuleBase" id="RU362125"/>
    </source>
</evidence>
<comment type="cofactor">
    <cofactor evidence="1 7">
        <name>FAD</name>
        <dbReference type="ChEBI" id="CHEBI:57692"/>
    </cofactor>
</comment>
<dbReference type="InterPro" id="IPR009100">
    <property type="entry name" value="AcylCoA_DH/oxidase_NM_dom_sf"/>
</dbReference>
<dbReference type="SUPFAM" id="SSF56645">
    <property type="entry name" value="Acyl-CoA dehydrogenase NM domain-like"/>
    <property type="match status" value="1"/>
</dbReference>
<accession>A0A5A7S827</accession>
<protein>
    <submittedName>
        <fullName evidence="11">Acyl-CoA dehydrogenase</fullName>
    </submittedName>
</protein>
<dbReference type="Gene3D" id="1.20.140.10">
    <property type="entry name" value="Butyryl-CoA Dehydrogenase, subunit A, domain 3"/>
    <property type="match status" value="1"/>
</dbReference>
<dbReference type="InterPro" id="IPR006089">
    <property type="entry name" value="Acyl-CoA_DH_CS"/>
</dbReference>
<dbReference type="Proteomes" id="UP000322244">
    <property type="component" value="Unassembled WGS sequence"/>
</dbReference>
<dbReference type="PANTHER" id="PTHR43884">
    <property type="entry name" value="ACYL-COA DEHYDROGENASE"/>
    <property type="match status" value="1"/>
</dbReference>
<comment type="caution">
    <text evidence="11">The sequence shown here is derived from an EMBL/GenBank/DDBJ whole genome shotgun (WGS) entry which is preliminary data.</text>
</comment>
<dbReference type="RefSeq" id="WP_149432879.1">
    <property type="nucleotide sequence ID" value="NZ_VLNY01000019.1"/>
</dbReference>
<evidence type="ECO:0000259" key="10">
    <source>
        <dbReference type="Pfam" id="PF02771"/>
    </source>
</evidence>
<evidence type="ECO:0000259" key="9">
    <source>
        <dbReference type="Pfam" id="PF02770"/>
    </source>
</evidence>
<evidence type="ECO:0000313" key="12">
    <source>
        <dbReference type="Proteomes" id="UP000322244"/>
    </source>
</evidence>
<dbReference type="InterPro" id="IPR046373">
    <property type="entry name" value="Acyl-CoA_Oxase/DH_mid-dom_sf"/>
</dbReference>
<feature type="domain" description="Acyl-CoA dehydrogenase/oxidase C-terminal" evidence="8">
    <location>
        <begin position="233"/>
        <end position="381"/>
    </location>
</feature>
<dbReference type="InterPro" id="IPR037069">
    <property type="entry name" value="AcylCoA_DH/ox_N_sf"/>
</dbReference>
<evidence type="ECO:0000256" key="5">
    <source>
        <dbReference type="ARBA" id="ARBA00023002"/>
    </source>
</evidence>
<evidence type="ECO:0000313" key="11">
    <source>
        <dbReference type="EMBL" id="KAA0018072.1"/>
    </source>
</evidence>
<dbReference type="InterPro" id="IPR036250">
    <property type="entry name" value="AcylCo_DH-like_C"/>
</dbReference>
<dbReference type="PROSITE" id="PS00073">
    <property type="entry name" value="ACYL_COA_DH_2"/>
    <property type="match status" value="1"/>
</dbReference>
<evidence type="ECO:0000256" key="6">
    <source>
        <dbReference type="ARBA" id="ARBA00052546"/>
    </source>
</evidence>
<dbReference type="AlphaFoldDB" id="A0A5A7S827"/>
<keyword evidence="5 7" id="KW-0560">Oxidoreductase</keyword>
<dbReference type="InterPro" id="IPR013786">
    <property type="entry name" value="AcylCoA_DH/ox_N"/>
</dbReference>
<organism evidence="11 12">
    <name type="scientific">Antrihabitans cavernicola</name>
    <dbReference type="NCBI Taxonomy" id="2495913"/>
    <lineage>
        <taxon>Bacteria</taxon>
        <taxon>Bacillati</taxon>
        <taxon>Actinomycetota</taxon>
        <taxon>Actinomycetes</taxon>
        <taxon>Mycobacteriales</taxon>
        <taxon>Nocardiaceae</taxon>
        <taxon>Antrihabitans</taxon>
    </lineage>
</organism>
<dbReference type="GO" id="GO:0050660">
    <property type="term" value="F:flavin adenine dinucleotide binding"/>
    <property type="evidence" value="ECO:0007669"/>
    <property type="project" value="InterPro"/>
</dbReference>
<dbReference type="GO" id="GO:0003995">
    <property type="term" value="F:acyl-CoA dehydrogenase activity"/>
    <property type="evidence" value="ECO:0007669"/>
    <property type="project" value="InterPro"/>
</dbReference>
<comment type="similarity">
    <text evidence="2 7">Belongs to the acyl-CoA dehydrogenase family.</text>
</comment>
<keyword evidence="4 7" id="KW-0274">FAD</keyword>
<dbReference type="InterPro" id="IPR009075">
    <property type="entry name" value="AcylCo_DH/oxidase_C"/>
</dbReference>
<evidence type="ECO:0000256" key="3">
    <source>
        <dbReference type="ARBA" id="ARBA00022630"/>
    </source>
</evidence>
<dbReference type="FunFam" id="1.20.140.10:FF:000001">
    <property type="entry name" value="Acyl-CoA dehydrogenase"/>
    <property type="match status" value="1"/>
</dbReference>
<dbReference type="FunFam" id="2.40.110.10:FF:000002">
    <property type="entry name" value="Acyl-CoA dehydrogenase fadE12"/>
    <property type="match status" value="1"/>
</dbReference>
<dbReference type="Gene3D" id="1.10.540.10">
    <property type="entry name" value="Acyl-CoA dehydrogenase/oxidase, N-terminal domain"/>
    <property type="match status" value="1"/>
</dbReference>
<reference evidence="11 12" key="1">
    <citation type="submission" date="2019-07" db="EMBL/GenBank/DDBJ databases">
        <title>Rhodococcus cavernicolus sp. nov., isolated from a cave.</title>
        <authorList>
            <person name="Lee S.D."/>
        </authorList>
    </citation>
    <scope>NUCLEOTIDE SEQUENCE [LARGE SCALE GENOMIC DNA]</scope>
    <source>
        <strain evidence="11 12">C1-24</strain>
    </source>
</reference>
<dbReference type="PANTHER" id="PTHR43884:SF12">
    <property type="entry name" value="ISOVALERYL-COA DEHYDROGENASE, MITOCHONDRIAL-RELATED"/>
    <property type="match status" value="1"/>
</dbReference>
<dbReference type="InterPro" id="IPR006091">
    <property type="entry name" value="Acyl-CoA_Oxase/DH_mid-dom"/>
</dbReference>
<dbReference type="Pfam" id="PF02770">
    <property type="entry name" value="Acyl-CoA_dh_M"/>
    <property type="match status" value="1"/>
</dbReference>
<evidence type="ECO:0000259" key="8">
    <source>
        <dbReference type="Pfam" id="PF00441"/>
    </source>
</evidence>
<dbReference type="OrthoDB" id="8876745at2"/>
<name>A0A5A7S827_9NOCA</name>
<dbReference type="SUPFAM" id="SSF47203">
    <property type="entry name" value="Acyl-CoA dehydrogenase C-terminal domain-like"/>
    <property type="match status" value="1"/>
</dbReference>
<gene>
    <name evidence="11" type="ORF">FOY51_24350</name>
</gene>
<dbReference type="Gene3D" id="2.40.110.10">
    <property type="entry name" value="Butyryl-CoA Dehydrogenase, subunit A, domain 2"/>
    <property type="match status" value="1"/>
</dbReference>
<proteinExistence type="inferred from homology"/>
<feature type="domain" description="Acyl-CoA oxidase/dehydrogenase middle" evidence="9">
    <location>
        <begin position="128"/>
        <end position="221"/>
    </location>
</feature>
<dbReference type="PROSITE" id="PS00072">
    <property type="entry name" value="ACYL_COA_DH_1"/>
    <property type="match status" value="1"/>
</dbReference>
<feature type="domain" description="Acyl-CoA dehydrogenase/oxidase N-terminal" evidence="10">
    <location>
        <begin position="10"/>
        <end position="123"/>
    </location>
</feature>
<evidence type="ECO:0000256" key="4">
    <source>
        <dbReference type="ARBA" id="ARBA00022827"/>
    </source>
</evidence>
<evidence type="ECO:0000256" key="1">
    <source>
        <dbReference type="ARBA" id="ARBA00001974"/>
    </source>
</evidence>
<evidence type="ECO:0000256" key="2">
    <source>
        <dbReference type="ARBA" id="ARBA00009347"/>
    </source>
</evidence>